<sequence length="199" mass="22474">MIPRPLIPRPYLSPLSIHPCVARPVACQITRPTLLQAHYSSQKPPPPPRNERPCNAKSSAKAIHESLAAANEKMKRATRDRRLDALGDAVVAFAGSLARRADARAWRRAQGPARRELERMQWQARRQREVQETRRLFDECERDETIPPLLRCAVRALRRVADDMGYLGRRPSVLGLTCRFIVIGGAWMVVFGLLGRLGL</sequence>
<dbReference type="EMBL" id="JBBWRZ010000003">
    <property type="protein sequence ID" value="KAK8240661.1"/>
    <property type="molecule type" value="Genomic_DNA"/>
</dbReference>
<name>A0ABR1YX01_9PEZI</name>
<dbReference type="Proteomes" id="UP001492380">
    <property type="component" value="Unassembled WGS sequence"/>
</dbReference>
<organism evidence="2 3">
    <name type="scientific">Phyllosticta capitalensis</name>
    <dbReference type="NCBI Taxonomy" id="121624"/>
    <lineage>
        <taxon>Eukaryota</taxon>
        <taxon>Fungi</taxon>
        <taxon>Dikarya</taxon>
        <taxon>Ascomycota</taxon>
        <taxon>Pezizomycotina</taxon>
        <taxon>Dothideomycetes</taxon>
        <taxon>Dothideomycetes incertae sedis</taxon>
        <taxon>Botryosphaeriales</taxon>
        <taxon>Phyllostictaceae</taxon>
        <taxon>Phyllosticta</taxon>
    </lineage>
</organism>
<proteinExistence type="predicted"/>
<feature type="transmembrane region" description="Helical" evidence="1">
    <location>
        <begin position="173"/>
        <end position="194"/>
    </location>
</feature>
<keyword evidence="3" id="KW-1185">Reference proteome</keyword>
<evidence type="ECO:0000256" key="1">
    <source>
        <dbReference type="SAM" id="Phobius"/>
    </source>
</evidence>
<gene>
    <name evidence="2" type="ORF">HDK90DRAFT_549040</name>
</gene>
<keyword evidence="1" id="KW-0472">Membrane</keyword>
<keyword evidence="1" id="KW-0812">Transmembrane</keyword>
<reference evidence="2 3" key="1">
    <citation type="submission" date="2024-04" db="EMBL/GenBank/DDBJ databases">
        <title>Phyllosticta paracitricarpa is synonymous to the EU quarantine fungus P. citricarpa based on phylogenomic analyses.</title>
        <authorList>
            <consortium name="Lawrence Berkeley National Laboratory"/>
            <person name="Van Ingen-Buijs V.A."/>
            <person name="Van Westerhoven A.C."/>
            <person name="Haridas S."/>
            <person name="Skiadas P."/>
            <person name="Martin F."/>
            <person name="Groenewald J.Z."/>
            <person name="Crous P.W."/>
            <person name="Seidl M.F."/>
        </authorList>
    </citation>
    <scope>NUCLEOTIDE SEQUENCE [LARGE SCALE GENOMIC DNA]</scope>
    <source>
        <strain evidence="2 3">CBS 123374</strain>
    </source>
</reference>
<keyword evidence="1" id="KW-1133">Transmembrane helix</keyword>
<evidence type="ECO:0000313" key="2">
    <source>
        <dbReference type="EMBL" id="KAK8240661.1"/>
    </source>
</evidence>
<protein>
    <submittedName>
        <fullName evidence="2">Uncharacterized protein</fullName>
    </submittedName>
</protein>
<evidence type="ECO:0000313" key="3">
    <source>
        <dbReference type="Proteomes" id="UP001492380"/>
    </source>
</evidence>
<accession>A0ABR1YX01</accession>
<comment type="caution">
    <text evidence="2">The sequence shown here is derived from an EMBL/GenBank/DDBJ whole genome shotgun (WGS) entry which is preliminary data.</text>
</comment>